<dbReference type="Ensembl" id="ENSSLDT00000019423.1">
    <property type="protein sequence ID" value="ENSSLDP00000018790.1"/>
    <property type="gene ID" value="ENSSLDG00000014738.1"/>
</dbReference>
<dbReference type="Proteomes" id="UP000261360">
    <property type="component" value="Unplaced"/>
</dbReference>
<proteinExistence type="predicted"/>
<evidence type="ECO:0000256" key="1">
    <source>
        <dbReference type="SAM" id="Coils"/>
    </source>
</evidence>
<protein>
    <submittedName>
        <fullName evidence="3">Uncharacterized protein</fullName>
    </submittedName>
</protein>
<evidence type="ECO:0000313" key="3">
    <source>
        <dbReference type="Ensembl" id="ENSSLDP00000018790.1"/>
    </source>
</evidence>
<feature type="compositionally biased region" description="Basic and acidic residues" evidence="2">
    <location>
        <begin position="547"/>
        <end position="556"/>
    </location>
</feature>
<dbReference type="STRING" id="1841481.ENSSLDP00000018790"/>
<feature type="coiled-coil region" evidence="1">
    <location>
        <begin position="104"/>
        <end position="184"/>
    </location>
</feature>
<reference evidence="3" key="2">
    <citation type="submission" date="2025-09" db="UniProtKB">
        <authorList>
            <consortium name="Ensembl"/>
        </authorList>
    </citation>
    <scope>IDENTIFICATION</scope>
</reference>
<organism evidence="3 4">
    <name type="scientific">Seriola lalandi dorsalis</name>
    <dbReference type="NCBI Taxonomy" id="1841481"/>
    <lineage>
        <taxon>Eukaryota</taxon>
        <taxon>Metazoa</taxon>
        <taxon>Chordata</taxon>
        <taxon>Craniata</taxon>
        <taxon>Vertebrata</taxon>
        <taxon>Euteleostomi</taxon>
        <taxon>Actinopterygii</taxon>
        <taxon>Neopterygii</taxon>
        <taxon>Teleostei</taxon>
        <taxon>Neoteleostei</taxon>
        <taxon>Acanthomorphata</taxon>
        <taxon>Carangaria</taxon>
        <taxon>Carangiformes</taxon>
        <taxon>Carangidae</taxon>
        <taxon>Seriola</taxon>
    </lineage>
</organism>
<feature type="region of interest" description="Disordered" evidence="2">
    <location>
        <begin position="255"/>
        <end position="275"/>
    </location>
</feature>
<keyword evidence="4" id="KW-1185">Reference proteome</keyword>
<evidence type="ECO:0000313" key="4">
    <source>
        <dbReference type="Proteomes" id="UP000261360"/>
    </source>
</evidence>
<name>A0A3B4XT43_SERLL</name>
<keyword evidence="1" id="KW-0175">Coiled coil</keyword>
<accession>A0A3B4XT43</accession>
<evidence type="ECO:0000256" key="2">
    <source>
        <dbReference type="SAM" id="MobiDB-lite"/>
    </source>
</evidence>
<feature type="region of interest" description="Disordered" evidence="2">
    <location>
        <begin position="501"/>
        <end position="601"/>
    </location>
</feature>
<feature type="compositionally biased region" description="Basic and acidic residues" evidence="2">
    <location>
        <begin position="508"/>
        <end position="522"/>
    </location>
</feature>
<dbReference type="AlphaFoldDB" id="A0A3B4XT43"/>
<feature type="compositionally biased region" description="Low complexity" evidence="2">
    <location>
        <begin position="259"/>
        <end position="270"/>
    </location>
</feature>
<dbReference type="GeneTree" id="ENSGT01030000234876"/>
<sequence>MSTPLKSDMAASAALKASRYDDSFGNLEIALVDMTEELLPDYATRIQSTNPLDLEQIMSALVDESLTKLPKDMALTKRLGSLAVVLTAQLRHAHHRLEWAGNKLKSCTQQNSQLIGENQLLQQQLEQSEQFLTQTETHINELKAQNRAYDLHLDAQQKQTQKMQEQLTEARDKLSQAYHQQEIKERELVAVRREMQYSLKMDQTRQPYLSETFQEERKDEPPNRGVQGGVSPHLFSPLKPDPFGASRTPLDLTRVIPPSSSYLSSGTHTSQGPSDRELDKIARNISHFEPSPDCSHDITTYLKDIDFYLRRLPNATADDRMYLIKVTSSHEVSRFIERQPNHVRMNYDLLCHALEQEFSDHTSPAGLTAAITVKQGRQEPPQQYYYRLLQAYFGSRNEQGMEEDLNFKTLFVQNLHPGTSRHLGVLANPCTSTSQRLRELASLGFAKQMQSHTKQAEPANIFSLSTKSLPRELEGAPGATLHGSGARPSKTYWPAKQQKHFLPQPTYGDHKSSRPHWSDKGQRHSRFKSNFCASNPHRSRFPPNQWENRKAFEYKGQKRQNQTKLHQHQSDENMNKGKSKRSFQQKTNKAEIKTKTSSLSQ</sequence>
<reference evidence="3" key="1">
    <citation type="submission" date="2025-08" db="UniProtKB">
        <authorList>
            <consortium name="Ensembl"/>
        </authorList>
    </citation>
    <scope>IDENTIFICATION</scope>
</reference>